<feature type="non-terminal residue" evidence="1">
    <location>
        <position position="1"/>
    </location>
</feature>
<dbReference type="Gene3D" id="3.40.50.720">
    <property type="entry name" value="NAD(P)-binding Rossmann-like Domain"/>
    <property type="match status" value="1"/>
</dbReference>
<protein>
    <recommendedName>
        <fullName evidence="2">Short-chain dehydrogenase</fullName>
    </recommendedName>
</protein>
<comment type="caution">
    <text evidence="1">The sequence shown here is derived from an EMBL/GenBank/DDBJ whole genome shotgun (WGS) entry which is preliminary data.</text>
</comment>
<accession>X1JMX5</accession>
<gene>
    <name evidence="1" type="ORF">S03H2_59097</name>
</gene>
<sequence>VVALSESLRTSFAQMGAKIGVSVLCPGIVNTRIADSERNRPAEFCGPDYEPCFERIIKNHPELEQLVRGAPKLWEKGTSPDQSGDVVFEAIKKDIFYIFTETGLMWKRAMKARFDGIWEDYKQIKPILKDL</sequence>
<dbReference type="AlphaFoldDB" id="X1JMX5"/>
<dbReference type="EMBL" id="BARU01037983">
    <property type="protein sequence ID" value="GAH79614.1"/>
    <property type="molecule type" value="Genomic_DNA"/>
</dbReference>
<evidence type="ECO:0000313" key="1">
    <source>
        <dbReference type="EMBL" id="GAH79614.1"/>
    </source>
</evidence>
<proteinExistence type="predicted"/>
<organism evidence="1">
    <name type="scientific">marine sediment metagenome</name>
    <dbReference type="NCBI Taxonomy" id="412755"/>
    <lineage>
        <taxon>unclassified sequences</taxon>
        <taxon>metagenomes</taxon>
        <taxon>ecological metagenomes</taxon>
    </lineage>
</organism>
<name>X1JMX5_9ZZZZ</name>
<reference evidence="1" key="1">
    <citation type="journal article" date="2014" name="Front. Microbiol.">
        <title>High frequency of phylogenetically diverse reductive dehalogenase-homologous genes in deep subseafloor sedimentary metagenomes.</title>
        <authorList>
            <person name="Kawai M."/>
            <person name="Futagami T."/>
            <person name="Toyoda A."/>
            <person name="Takaki Y."/>
            <person name="Nishi S."/>
            <person name="Hori S."/>
            <person name="Arai W."/>
            <person name="Tsubouchi T."/>
            <person name="Morono Y."/>
            <person name="Uchiyama I."/>
            <person name="Ito T."/>
            <person name="Fujiyama A."/>
            <person name="Inagaki F."/>
            <person name="Takami H."/>
        </authorList>
    </citation>
    <scope>NUCLEOTIDE SEQUENCE</scope>
    <source>
        <strain evidence="1">Expedition CK06-06</strain>
    </source>
</reference>
<evidence type="ECO:0008006" key="2">
    <source>
        <dbReference type="Google" id="ProtNLM"/>
    </source>
</evidence>